<evidence type="ECO:0000313" key="2">
    <source>
        <dbReference type="EMBL" id="KAK3259231.1"/>
    </source>
</evidence>
<accession>A0AAE0KSJ7</accession>
<sequence>MKQRADSKQKEHEQRCEEPGEPEVVDSTEEDPWAMEMMQLQEEAQELLQIGVGHEEQEGAPQQQEEEEVQDEECIQEMVQQQQEAQDEQHVLLEMAQQQRDTQTEQHGIMVGGWRQNSRTKIMTAADETPEERVDYQQGPTGNRGKEDEGLSAEPVECPDKSMRMERTYARHMYS</sequence>
<feature type="compositionally biased region" description="Basic and acidic residues" evidence="1">
    <location>
        <begin position="1"/>
        <end position="18"/>
    </location>
</feature>
<dbReference type="Proteomes" id="UP001190700">
    <property type="component" value="Unassembled WGS sequence"/>
</dbReference>
<dbReference type="AlphaFoldDB" id="A0AAE0KSJ7"/>
<proteinExistence type="predicted"/>
<reference evidence="2 3" key="1">
    <citation type="journal article" date="2015" name="Genome Biol. Evol.">
        <title>Comparative Genomics of a Bacterivorous Green Alga Reveals Evolutionary Causalities and Consequences of Phago-Mixotrophic Mode of Nutrition.</title>
        <authorList>
            <person name="Burns J.A."/>
            <person name="Paasch A."/>
            <person name="Narechania A."/>
            <person name="Kim E."/>
        </authorList>
    </citation>
    <scope>NUCLEOTIDE SEQUENCE [LARGE SCALE GENOMIC DNA]</scope>
    <source>
        <strain evidence="2 3">PLY_AMNH</strain>
    </source>
</reference>
<keyword evidence="3" id="KW-1185">Reference proteome</keyword>
<feature type="compositionally biased region" description="Acidic residues" evidence="1">
    <location>
        <begin position="19"/>
        <end position="33"/>
    </location>
</feature>
<feature type="region of interest" description="Disordered" evidence="1">
    <location>
        <begin position="1"/>
        <end position="164"/>
    </location>
</feature>
<feature type="compositionally biased region" description="Low complexity" evidence="1">
    <location>
        <begin position="34"/>
        <end position="49"/>
    </location>
</feature>
<organism evidence="2 3">
    <name type="scientific">Cymbomonas tetramitiformis</name>
    <dbReference type="NCBI Taxonomy" id="36881"/>
    <lineage>
        <taxon>Eukaryota</taxon>
        <taxon>Viridiplantae</taxon>
        <taxon>Chlorophyta</taxon>
        <taxon>Pyramimonadophyceae</taxon>
        <taxon>Pyramimonadales</taxon>
        <taxon>Pyramimonadaceae</taxon>
        <taxon>Cymbomonas</taxon>
    </lineage>
</organism>
<dbReference type="EMBL" id="LGRX02018927">
    <property type="protein sequence ID" value="KAK3259231.1"/>
    <property type="molecule type" value="Genomic_DNA"/>
</dbReference>
<evidence type="ECO:0000313" key="3">
    <source>
        <dbReference type="Proteomes" id="UP001190700"/>
    </source>
</evidence>
<feature type="compositionally biased region" description="Acidic residues" evidence="1">
    <location>
        <begin position="64"/>
        <end position="75"/>
    </location>
</feature>
<protein>
    <submittedName>
        <fullName evidence="2">Uncharacterized protein</fullName>
    </submittedName>
</protein>
<gene>
    <name evidence="2" type="ORF">CYMTET_31761</name>
</gene>
<comment type="caution">
    <text evidence="2">The sequence shown here is derived from an EMBL/GenBank/DDBJ whole genome shotgun (WGS) entry which is preliminary data.</text>
</comment>
<name>A0AAE0KSJ7_9CHLO</name>
<evidence type="ECO:0000256" key="1">
    <source>
        <dbReference type="SAM" id="MobiDB-lite"/>
    </source>
</evidence>